<reference evidence="1 2" key="1">
    <citation type="submission" date="2018-09" db="EMBL/GenBank/DDBJ databases">
        <authorList>
            <person name="Zhu H."/>
        </authorList>
    </citation>
    <scope>NUCLEOTIDE SEQUENCE [LARGE SCALE GENOMIC DNA]</scope>
    <source>
        <strain evidence="1 2">K1S02-6</strain>
    </source>
</reference>
<comment type="caution">
    <text evidence="1">The sequence shown here is derived from an EMBL/GenBank/DDBJ whole genome shotgun (WGS) entry which is preliminary data.</text>
</comment>
<accession>A0A418XF15</accession>
<dbReference type="Proteomes" id="UP000284021">
    <property type="component" value="Unassembled WGS sequence"/>
</dbReference>
<evidence type="ECO:0000313" key="1">
    <source>
        <dbReference type="EMBL" id="RJG11095.1"/>
    </source>
</evidence>
<dbReference type="EMBL" id="QYUR01000003">
    <property type="protein sequence ID" value="RJG11095.1"/>
    <property type="molecule type" value="Genomic_DNA"/>
</dbReference>
<protein>
    <submittedName>
        <fullName evidence="1">Uncharacterized protein</fullName>
    </submittedName>
</protein>
<name>A0A418XF15_9PSED</name>
<dbReference type="AlphaFoldDB" id="A0A418XF15"/>
<gene>
    <name evidence="1" type="ORF">D3879_15630</name>
</gene>
<sequence>MAIGTLRSDIHAFGNWLYSPVPTAEDRETAEEIIFHGAYHALVQAGGRMTTAKWQKAEYVWPRACSTATVACTRAGRVHAKTR</sequence>
<proteinExistence type="predicted"/>
<evidence type="ECO:0000313" key="2">
    <source>
        <dbReference type="Proteomes" id="UP000284021"/>
    </source>
</evidence>
<organism evidence="1 2">
    <name type="scientific">Pseudomonas cavernicola</name>
    <dbReference type="NCBI Taxonomy" id="2320866"/>
    <lineage>
        <taxon>Bacteria</taxon>
        <taxon>Pseudomonadati</taxon>
        <taxon>Pseudomonadota</taxon>
        <taxon>Gammaproteobacteria</taxon>
        <taxon>Pseudomonadales</taxon>
        <taxon>Pseudomonadaceae</taxon>
        <taxon>Pseudomonas</taxon>
    </lineage>
</organism>
<keyword evidence="2" id="KW-1185">Reference proteome</keyword>